<sequence length="301" mass="34208">MRCAGIVAFNPEIERLRANLRATAPQVRQVFVYDNGSANAQDVRALCEGEFDNVHVIADTENRGIAFALNQLLAAAHDGGYAHILMLDQDSVPTEGMCDELERHLSGDVAMVSPFILDRNRMTMEEYRAMTMPPLERFTHAAKHGAITSGTLNDVEAALAVGGFDDALFIDYVDFDFNERLLLNGYTIVKDNRACLIHEKGKSEKTFVRVPRRGPGDKIVWQPLYKLGYGPIRCYYQARNRVIFWKKYHRWTGLEGLTEIPMLMVLSLVFEGHRVAKLSAYCRGIRDGVRMHIEHIEEYRK</sequence>
<dbReference type="SUPFAM" id="SSF53448">
    <property type="entry name" value="Nucleotide-diphospho-sugar transferases"/>
    <property type="match status" value="1"/>
</dbReference>
<name>A0A2D3D2R6_9BIFI</name>
<dbReference type="EMBL" id="CP018044">
    <property type="protein sequence ID" value="ATU19752.1"/>
    <property type="molecule type" value="Genomic_DNA"/>
</dbReference>
<evidence type="ECO:0000256" key="1">
    <source>
        <dbReference type="ARBA" id="ARBA00004776"/>
    </source>
</evidence>
<dbReference type="PANTHER" id="PTHR43179:SF12">
    <property type="entry name" value="GALACTOFURANOSYLTRANSFERASE GLFT2"/>
    <property type="match status" value="1"/>
</dbReference>
<evidence type="ECO:0000256" key="2">
    <source>
        <dbReference type="ARBA" id="ARBA00006739"/>
    </source>
</evidence>
<dbReference type="GO" id="GO:0016757">
    <property type="term" value="F:glycosyltransferase activity"/>
    <property type="evidence" value="ECO:0007669"/>
    <property type="project" value="UniProtKB-KW"/>
</dbReference>
<evidence type="ECO:0000259" key="5">
    <source>
        <dbReference type="Pfam" id="PF00535"/>
    </source>
</evidence>
<dbReference type="Pfam" id="PF00535">
    <property type="entry name" value="Glycos_transf_2"/>
    <property type="match status" value="1"/>
</dbReference>
<dbReference type="PANTHER" id="PTHR43179">
    <property type="entry name" value="RHAMNOSYLTRANSFERASE WBBL"/>
    <property type="match status" value="1"/>
</dbReference>
<organism evidence="6 7">
    <name type="scientific">Bifidobacterium choerinum</name>
    <dbReference type="NCBI Taxonomy" id="35760"/>
    <lineage>
        <taxon>Bacteria</taxon>
        <taxon>Bacillati</taxon>
        <taxon>Actinomycetota</taxon>
        <taxon>Actinomycetes</taxon>
        <taxon>Bifidobacteriales</taxon>
        <taxon>Bifidobacteriaceae</taxon>
        <taxon>Bifidobacterium</taxon>
    </lineage>
</organism>
<dbReference type="AlphaFoldDB" id="A0A2D3D2R6"/>
<accession>A0A2D3D2R6</accession>
<keyword evidence="4" id="KW-0808">Transferase</keyword>
<dbReference type="Gene3D" id="3.90.550.10">
    <property type="entry name" value="Spore Coat Polysaccharide Biosynthesis Protein SpsA, Chain A"/>
    <property type="match status" value="1"/>
</dbReference>
<dbReference type="RefSeq" id="WP_099720785.1">
    <property type="nucleotide sequence ID" value="NZ_CP018044.1"/>
</dbReference>
<dbReference type="InterPro" id="IPR029044">
    <property type="entry name" value="Nucleotide-diphossugar_trans"/>
</dbReference>
<reference evidence="6 7" key="1">
    <citation type="submission" date="2016-11" db="EMBL/GenBank/DDBJ databases">
        <title>complete genome sequence of Bifidobacterium choerinum strain FMB-1.</title>
        <authorList>
            <person name="Park C.-S."/>
            <person name="Jung D.-H."/>
            <person name="Choi D.-S."/>
        </authorList>
    </citation>
    <scope>NUCLEOTIDE SEQUENCE [LARGE SCALE GENOMIC DNA]</scope>
    <source>
        <strain evidence="6 7">FMB-1</strain>
    </source>
</reference>
<evidence type="ECO:0000256" key="3">
    <source>
        <dbReference type="ARBA" id="ARBA00022676"/>
    </source>
</evidence>
<protein>
    <submittedName>
        <fullName evidence="6">Multidrug MFS transporter</fullName>
    </submittedName>
</protein>
<gene>
    <name evidence="6" type="ORF">BcFMB_01055</name>
</gene>
<proteinExistence type="inferred from homology"/>
<dbReference type="KEGG" id="bcho:BcFMB_01055"/>
<keyword evidence="3" id="KW-0328">Glycosyltransferase</keyword>
<feature type="domain" description="Glycosyltransferase 2-like" evidence="5">
    <location>
        <begin position="7"/>
        <end position="134"/>
    </location>
</feature>
<evidence type="ECO:0000313" key="7">
    <source>
        <dbReference type="Proteomes" id="UP000229907"/>
    </source>
</evidence>
<dbReference type="Proteomes" id="UP000229907">
    <property type="component" value="Chromosome"/>
</dbReference>
<dbReference type="InterPro" id="IPR001173">
    <property type="entry name" value="Glyco_trans_2-like"/>
</dbReference>
<evidence type="ECO:0000256" key="4">
    <source>
        <dbReference type="ARBA" id="ARBA00022679"/>
    </source>
</evidence>
<evidence type="ECO:0000313" key="6">
    <source>
        <dbReference type="EMBL" id="ATU19752.1"/>
    </source>
</evidence>
<comment type="pathway">
    <text evidence="1">Cell wall biogenesis; cell wall polysaccharide biosynthesis.</text>
</comment>
<comment type="similarity">
    <text evidence="2">Belongs to the glycosyltransferase 2 family.</text>
</comment>